<evidence type="ECO:0000259" key="1">
    <source>
        <dbReference type="Pfam" id="PF25794"/>
    </source>
</evidence>
<gene>
    <name evidence="2" type="ORF">DFH07DRAFT_1034864</name>
</gene>
<dbReference type="NCBIfam" id="NF047352">
    <property type="entry name" value="P_loop_sacsin"/>
    <property type="match status" value="1"/>
</dbReference>
<dbReference type="GO" id="GO:0030544">
    <property type="term" value="F:Hsp70 protein binding"/>
    <property type="evidence" value="ECO:0007669"/>
    <property type="project" value="TreeGrafter"/>
</dbReference>
<dbReference type="CDD" id="cd18186">
    <property type="entry name" value="BTB_POZ_ZBTB_KLHL-like"/>
    <property type="match status" value="1"/>
</dbReference>
<dbReference type="Proteomes" id="UP001215280">
    <property type="component" value="Unassembled WGS sequence"/>
</dbReference>
<dbReference type="SUPFAM" id="SSF55874">
    <property type="entry name" value="ATPase domain of HSP90 chaperone/DNA topoisomerase II/histidine kinase"/>
    <property type="match status" value="2"/>
</dbReference>
<dbReference type="InterPro" id="IPR052972">
    <property type="entry name" value="Sacsin_chaperone_reg"/>
</dbReference>
<dbReference type="InterPro" id="IPR036890">
    <property type="entry name" value="HATPase_C_sf"/>
</dbReference>
<organism evidence="2 3">
    <name type="scientific">Mycena maculata</name>
    <dbReference type="NCBI Taxonomy" id="230809"/>
    <lineage>
        <taxon>Eukaryota</taxon>
        <taxon>Fungi</taxon>
        <taxon>Dikarya</taxon>
        <taxon>Basidiomycota</taxon>
        <taxon>Agaricomycotina</taxon>
        <taxon>Agaricomycetes</taxon>
        <taxon>Agaricomycetidae</taxon>
        <taxon>Agaricales</taxon>
        <taxon>Marasmiineae</taxon>
        <taxon>Mycenaceae</taxon>
        <taxon>Mycena</taxon>
    </lineage>
</organism>
<dbReference type="PANTHER" id="PTHR15600">
    <property type="entry name" value="SACSIN"/>
    <property type="match status" value="1"/>
</dbReference>
<feature type="domain" description="Sacsin/Nov" evidence="1">
    <location>
        <begin position="1337"/>
        <end position="1561"/>
    </location>
</feature>
<evidence type="ECO:0000313" key="3">
    <source>
        <dbReference type="Proteomes" id="UP001215280"/>
    </source>
</evidence>
<dbReference type="EMBL" id="JARJLG010000085">
    <property type="protein sequence ID" value="KAJ7749523.1"/>
    <property type="molecule type" value="Genomic_DNA"/>
</dbReference>
<sequence length="2689" mass="300383">MPQNFRERADLTKIIKSILDAYPLGNGILRELLQNSDDASATKQVWTINPLKWLLSDEFQTFILDMRTHPSQSVVDSDLIECQGPALLAVNDTLFSDSDWTAISTLHSSSKTTDETKIGKFGIGVRACYHITDNPHFLSGRKLVIFDPHERFSDGQAGGVMIDVPTEGHEYTDQLAAFDESLHSDSDGLFPGTVVRLPLRTPAQAFKSTIKNNVVDASVIEMLFRDFVEKELSVVMLFLKHIRYICLKVISPDGEERFIGSAEIPADLDLAEKRKFSRNAGAREETFRCTINMKSVAGNHARVRTVSQAWRICHAVRSTHETSDIMNRQLGYNVGSKLANDKLFSHVALAFPVGLKPALFNGRLFTLLPLPIHTGFPVHLHAILALTQDRQSLRNIEETGTGAESRERLLVTWNRSIFDEFLPATWSALLHILVDNTEVEDIWAAWPASEHASTSGSSYWSQILPNLLKRVINLNLPIFPAFPNTDPPSHQTHVSLSSAIIASEDDDPALLLVLSKIGLTIVRLPEHIRKSLPTSSEVLLLHPNSSRVRNALLAHIAALAAATENAKDLILQYLVLAPGKVSNAIGLPLIPLVDGSCFSLPPWRTDPEITPVLVTEQEGEVFGDCDHYLISLSKMPPLVSQVFCSPGARMAINVARLDREIVRTYMNYKFGGFNPAVDEITEESDSSQIEWLTRFWKWMAAGDDKQILLPLISRFHLLPSARGTLRKMESRIVLPIPSANRTMDAWGILGVHFLHPDVVAYSAAFSKFVVPATDVSFLIDSISPHLISNLDKPSALLIQDHLVQSLIQSPRSSSGKPVGLDERNRQKFLQLPIFPTRAALLDRKGGNKVSQRVIGPALGTLVYMRVEDSCPVPIAPDHTTFFDVTAKSAILGTIVNAGAMKKALDELGVLEMAIDHLAAQPLRVLDSLLARIAPRLSDLSKTATIKLQSIPFVPVVGSPKRIPPAQVIDPRSDLASLYRGEPGKLPSGRWGEEPYLSLVSSHGFFQRELTSESAAERITYLSSSWPEDAYPQIFAKAQIFLRLLDSSWPFVSSVAPHLTRAKWLPVRADTALASPAECRDSDKLETAYLFDLVLSAVNGKVHLSNNALRTVLGWDHVPIQVLQEQFRRALTHPAKRGCRLHALIREFSRRSGTLPDGDIESLKRTVSHRPWVPVESTNIIETKHALLRSSILGGPFKTVPRSLLEAHNGQGTIFLQKMGCVESPCLETLLTELELLIPEENTDQRVAQMFKILEEIAILPGRSAGDYERISVPGVDGVVHPIGLVYYADSGTDFLPDFRFAAHPKMSASLARDLGVQFLSSLELGDEDDDDDLQMGEDFINRVGNILKEHDVQYALNEFLANAVDAKAREFSIHLDERTFEYSKVMAPGLAELQQRPSLFLYNDAKLSKADFRGLRKVGQGGKRSDPDSIGRYGLGALSLFHFTDVVQIVSDEQLLILDPSGTHLPPLRGGPRTSLIRRISDVFRRFPDQLSVFDSIHGFSKSASAYPGTLFRLPLRDGDKDSILSSTVLRVSDCLNLLKGPYFELAKHAMYFTCLEHISAGQQSSMGQSTSLWSVVAARESQGDHGIVTLKANSHNGTTSSQRWLVTKSATPIDDVPAEYSKVLEDMGLHQSQVGLVVQTALVLKDATGEEATPRLTVPSRTSPRFLFSSLRLPVQTSLSAHISAQFAISSDRRHIRFEAADASGYRLPQAAFNQWILDNLIPPLYISSIQYAARSARIPRNPFSWWPVPNSADDSGSISRVIVQAFYDSVVETSAAICYTVTSQLIAPIDAIFSTDRTPSRVQEVLRKLETSDLVQLPYAIHRLVIKAAAADQLRFVDPSSVKEVLESRTTKLAALFHRERIDVPVIDATLLFLLEGNIPVSDLRLIVLADGNLTHGNAQQPPKYVCEGEIPDIFSSSHFLHRQYSKATHDLLIRSSNMNVKLFDATGVLYLVKERIHPQPRCIHSAATEQWITRFWQIYNYLPGPLPLSFLDSLPLIPTTGGDYISLEYCRRDEVMTEHIERPTLVSAMQRMDLVFCQVPAPLRDALNKPFNLQAYLKVIRFKASPLESLSLAEIRIVGEWVRSELYTCTDSESRNVVKGLPIWEARRDGETLLLPARHLAMLPRGLGWNTFDGYITPGTAIANFSHSLETVLSWPPMNQPVTSEWLAQLLTFPTFLHPSDIGSYATLLTVFLSLGGEGQIPVPDGDLRLRNIDQLYDQSVPLFSAALQSCERTMFLHPNFRQLQGQLRLKNLHYNVDWDAFLLCAKTVHADLAIRQLPESEIMQRAEVVFEFYNSRLPHIVMTNAAKWGQLNGLRFVPRRESRSSSSSYSTDSYCGYLPEIVAPGQILQDKYEEVAWSQRALPGQLLPGLIALNASLGVPTAAEVVKHLAVLALRVAPEHPRNRTLLQQIRSTYRWLSENKEEAREHLLRTPGALFLNVDDPENTNEPWEWRPAGELMFNVEYDYHETNTFRVRQFLQDYRHLVLAAGANKEEDVDYRPQTKAQDDNTLREAFNVMRKQRQLTDVVLMPVRTDGEDIDVATLWAHSTFLSAAIRHVRDARVGWLEGGSDKHSFPGTYFGARAVLDFIYTGKIEAGPDETDEGHMSFLQDLLELLEAADEWDMLELKDEIGRLVKDWKLLSRDTYWMSESRNPLLTSKTNLSFQSSKMPRNIRPRRFSLIVKFGEK</sequence>
<keyword evidence="3" id="KW-1185">Reference proteome</keyword>
<proteinExistence type="predicted"/>
<accession>A0AAD7IUN6</accession>
<dbReference type="InterPro" id="IPR058210">
    <property type="entry name" value="SACS/Nov_dom"/>
</dbReference>
<name>A0AAD7IUN6_9AGAR</name>
<dbReference type="InterPro" id="IPR011333">
    <property type="entry name" value="SKP1/BTB/POZ_sf"/>
</dbReference>
<reference evidence="2" key="1">
    <citation type="submission" date="2023-03" db="EMBL/GenBank/DDBJ databases">
        <title>Massive genome expansion in bonnet fungi (Mycena s.s.) driven by repeated elements and novel gene families across ecological guilds.</title>
        <authorList>
            <consortium name="Lawrence Berkeley National Laboratory"/>
            <person name="Harder C.B."/>
            <person name="Miyauchi S."/>
            <person name="Viragh M."/>
            <person name="Kuo A."/>
            <person name="Thoen E."/>
            <person name="Andreopoulos B."/>
            <person name="Lu D."/>
            <person name="Skrede I."/>
            <person name="Drula E."/>
            <person name="Henrissat B."/>
            <person name="Morin E."/>
            <person name="Kohler A."/>
            <person name="Barry K."/>
            <person name="LaButti K."/>
            <person name="Morin E."/>
            <person name="Salamov A."/>
            <person name="Lipzen A."/>
            <person name="Mereny Z."/>
            <person name="Hegedus B."/>
            <person name="Baldrian P."/>
            <person name="Stursova M."/>
            <person name="Weitz H."/>
            <person name="Taylor A."/>
            <person name="Grigoriev I.V."/>
            <person name="Nagy L.G."/>
            <person name="Martin F."/>
            <person name="Kauserud H."/>
        </authorList>
    </citation>
    <scope>NUCLEOTIDE SEQUENCE</scope>
    <source>
        <strain evidence="2">CBHHK188m</strain>
    </source>
</reference>
<dbReference type="PANTHER" id="PTHR15600:SF42">
    <property type="entry name" value="SACSIN"/>
    <property type="match status" value="1"/>
</dbReference>
<protein>
    <recommendedName>
        <fullName evidence="1">Sacsin/Nov domain-containing protein</fullName>
    </recommendedName>
</protein>
<dbReference type="SUPFAM" id="SSF54695">
    <property type="entry name" value="POZ domain"/>
    <property type="match status" value="1"/>
</dbReference>
<feature type="domain" description="Sacsin/Nov" evidence="1">
    <location>
        <begin position="9"/>
        <end position="255"/>
    </location>
</feature>
<evidence type="ECO:0000313" key="2">
    <source>
        <dbReference type="EMBL" id="KAJ7749523.1"/>
    </source>
</evidence>
<dbReference type="Pfam" id="PF25794">
    <property type="entry name" value="SACS"/>
    <property type="match status" value="2"/>
</dbReference>
<comment type="caution">
    <text evidence="2">The sequence shown here is derived from an EMBL/GenBank/DDBJ whole genome shotgun (WGS) entry which is preliminary data.</text>
</comment>
<dbReference type="Gene3D" id="3.30.710.10">
    <property type="entry name" value="Potassium Channel Kv1.1, Chain A"/>
    <property type="match status" value="1"/>
</dbReference>